<comment type="caution">
    <text evidence="1">The sequence shown here is derived from an EMBL/GenBank/DDBJ whole genome shotgun (WGS) entry which is preliminary data.</text>
</comment>
<sequence length="172" mass="19771">MRFWKEFMNSYDDIQVYDLLVRDLSLNLDFQQTMIADDPIPTVQVQDEAGQEIPEENAERAPIPPSAAAHKWDEVRYLIEKGADVNTADSRGVRPLVYALHVKYQKRGRGEDRQASTIVKLLLGHGAKFGMRELNELPRSGSYGEREYKKLVTKENLECDVEDSRFQGLRDI</sequence>
<organism evidence="1 2">
    <name type="scientific">Penicillium hetheringtonii</name>
    <dbReference type="NCBI Taxonomy" id="911720"/>
    <lineage>
        <taxon>Eukaryota</taxon>
        <taxon>Fungi</taxon>
        <taxon>Dikarya</taxon>
        <taxon>Ascomycota</taxon>
        <taxon>Pezizomycotina</taxon>
        <taxon>Eurotiomycetes</taxon>
        <taxon>Eurotiomycetidae</taxon>
        <taxon>Eurotiales</taxon>
        <taxon>Aspergillaceae</taxon>
        <taxon>Penicillium</taxon>
    </lineage>
</organism>
<dbReference type="EMBL" id="JAQJAC010000006">
    <property type="protein sequence ID" value="KAJ5581004.1"/>
    <property type="molecule type" value="Genomic_DNA"/>
</dbReference>
<gene>
    <name evidence="1" type="ORF">N7450_007305</name>
</gene>
<evidence type="ECO:0000313" key="1">
    <source>
        <dbReference type="EMBL" id="KAJ5581004.1"/>
    </source>
</evidence>
<dbReference type="Proteomes" id="UP001216150">
    <property type="component" value="Unassembled WGS sequence"/>
</dbReference>
<proteinExistence type="predicted"/>
<dbReference type="Gene3D" id="1.25.40.20">
    <property type="entry name" value="Ankyrin repeat-containing domain"/>
    <property type="match status" value="1"/>
</dbReference>
<name>A0AAD6GQG0_9EURO</name>
<dbReference type="AlphaFoldDB" id="A0AAD6GQG0"/>
<protein>
    <submittedName>
        <fullName evidence="1">Ankyrin repeat protein</fullName>
    </submittedName>
</protein>
<dbReference type="SUPFAM" id="SSF48403">
    <property type="entry name" value="Ankyrin repeat"/>
    <property type="match status" value="1"/>
</dbReference>
<keyword evidence="2" id="KW-1185">Reference proteome</keyword>
<accession>A0AAD6GQG0</accession>
<evidence type="ECO:0000313" key="2">
    <source>
        <dbReference type="Proteomes" id="UP001216150"/>
    </source>
</evidence>
<reference evidence="1 2" key="1">
    <citation type="journal article" date="2023" name="IMA Fungus">
        <title>Comparative genomic study of the Penicillium genus elucidates a diverse pangenome and 15 lateral gene transfer events.</title>
        <authorList>
            <person name="Petersen C."/>
            <person name="Sorensen T."/>
            <person name="Nielsen M.R."/>
            <person name="Sondergaard T.E."/>
            <person name="Sorensen J.L."/>
            <person name="Fitzpatrick D.A."/>
            <person name="Frisvad J.C."/>
            <person name="Nielsen K.L."/>
        </authorList>
    </citation>
    <scope>NUCLEOTIDE SEQUENCE [LARGE SCALE GENOMIC DNA]</scope>
    <source>
        <strain evidence="1 2">IBT 29057</strain>
    </source>
</reference>
<dbReference type="InterPro" id="IPR036770">
    <property type="entry name" value="Ankyrin_rpt-contain_sf"/>
</dbReference>